<reference evidence="3" key="1">
    <citation type="submission" date="2022-11" db="UniProtKB">
        <authorList>
            <consortium name="WormBaseParasite"/>
        </authorList>
    </citation>
    <scope>IDENTIFICATION</scope>
</reference>
<sequence>MQYNIVKICKFDGSEREAKTKRMQVGEPKKNQKPKIESLSIEEPENWVKDIRVNGNGVNCPIHQFTIHHCHPTVFASAFTYDGDITYSQRRDDANVSNANVPDGGNDFLI</sequence>
<feature type="compositionally biased region" description="Basic and acidic residues" evidence="1">
    <location>
        <begin position="27"/>
        <end position="36"/>
    </location>
</feature>
<dbReference type="WBParaSite" id="nRc.2.0.1.t06471-RA">
    <property type="protein sequence ID" value="nRc.2.0.1.t06471-RA"/>
    <property type="gene ID" value="nRc.2.0.1.g06471"/>
</dbReference>
<evidence type="ECO:0000313" key="3">
    <source>
        <dbReference type="WBParaSite" id="nRc.2.0.1.t06471-RA"/>
    </source>
</evidence>
<keyword evidence="2" id="KW-1185">Reference proteome</keyword>
<dbReference type="AlphaFoldDB" id="A0A915HYY1"/>
<evidence type="ECO:0000256" key="1">
    <source>
        <dbReference type="SAM" id="MobiDB-lite"/>
    </source>
</evidence>
<feature type="region of interest" description="Disordered" evidence="1">
    <location>
        <begin position="17"/>
        <end position="37"/>
    </location>
</feature>
<dbReference type="Proteomes" id="UP000887565">
    <property type="component" value="Unplaced"/>
</dbReference>
<evidence type="ECO:0000313" key="2">
    <source>
        <dbReference type="Proteomes" id="UP000887565"/>
    </source>
</evidence>
<organism evidence="2 3">
    <name type="scientific">Romanomermis culicivorax</name>
    <name type="common">Nematode worm</name>
    <dbReference type="NCBI Taxonomy" id="13658"/>
    <lineage>
        <taxon>Eukaryota</taxon>
        <taxon>Metazoa</taxon>
        <taxon>Ecdysozoa</taxon>
        <taxon>Nematoda</taxon>
        <taxon>Enoplea</taxon>
        <taxon>Dorylaimia</taxon>
        <taxon>Mermithida</taxon>
        <taxon>Mermithoidea</taxon>
        <taxon>Mermithidae</taxon>
        <taxon>Romanomermis</taxon>
    </lineage>
</organism>
<proteinExistence type="predicted"/>
<name>A0A915HYY1_ROMCU</name>
<protein>
    <submittedName>
        <fullName evidence="3">Uncharacterized protein</fullName>
    </submittedName>
</protein>
<accession>A0A915HYY1</accession>